<evidence type="ECO:0000256" key="2">
    <source>
        <dbReference type="SAM" id="SignalP"/>
    </source>
</evidence>
<feature type="signal peptide" evidence="2">
    <location>
        <begin position="1"/>
        <end position="26"/>
    </location>
</feature>
<sequence>MRFSPVRGAALLLVMAFVFASAHAQAGPAPLTLQQAIDIARAKNPTLLSGQQHVTATKASEITAGLRQNPNFTVSGADVSLPADNPSSPYGYSANVSRLFERGQKRRWRLDIAHATTDVTQSQYRDTERQTILQVKQSFTNMLAAKAALKIAQDNLDGYRKTVDLSRARLNAGDISNTDFERIDLQQAEFESDYDNAHLNLVQASDSLQLLLGVEKPADAFDIAGTLDPPSITVALPQIEQEALAARPDYLAARQSVQLADANVKLAVADGTVDPTVGGEYERVGTYNSAGFQVSIPLRIFDRNQGEKERTRYEAQSSRFAEIAARNQVISDVDQAWAAYDAALNVAKRYNSHYAAEATRVRDNLEFSYRHGGATLLDYLDALRDYRQVNLDALNANEQVWLSLHQLSFASATEIVP</sequence>
<protein>
    <submittedName>
        <fullName evidence="3">TolC family protein</fullName>
    </submittedName>
</protein>
<dbReference type="InterPro" id="IPR010131">
    <property type="entry name" value="MdtP/NodT-like"/>
</dbReference>
<proteinExistence type="inferred from homology"/>
<dbReference type="Pfam" id="PF02321">
    <property type="entry name" value="OEP"/>
    <property type="match status" value="2"/>
</dbReference>
<dbReference type="RefSeq" id="WP_117298478.1">
    <property type="nucleotide sequence ID" value="NZ_QVQT02000002.1"/>
</dbReference>
<comment type="similarity">
    <text evidence="1">Belongs to the outer membrane factor (OMF) (TC 1.B.17) family.</text>
</comment>
<dbReference type="OrthoDB" id="9791261at2"/>
<evidence type="ECO:0000256" key="1">
    <source>
        <dbReference type="ARBA" id="ARBA00007613"/>
    </source>
</evidence>
<dbReference type="GO" id="GO:0015562">
    <property type="term" value="F:efflux transmembrane transporter activity"/>
    <property type="evidence" value="ECO:0007669"/>
    <property type="project" value="InterPro"/>
</dbReference>
<dbReference type="SUPFAM" id="SSF56954">
    <property type="entry name" value="Outer membrane efflux proteins (OEP)"/>
    <property type="match status" value="1"/>
</dbReference>
<dbReference type="InterPro" id="IPR003423">
    <property type="entry name" value="OMP_efflux"/>
</dbReference>
<dbReference type="PANTHER" id="PTHR30203">
    <property type="entry name" value="OUTER MEMBRANE CATION EFFLUX PROTEIN"/>
    <property type="match status" value="1"/>
</dbReference>
<keyword evidence="4" id="KW-1185">Reference proteome</keyword>
<comment type="caution">
    <text evidence="3">The sequence shown here is derived from an EMBL/GenBank/DDBJ whole genome shotgun (WGS) entry which is preliminary data.</text>
</comment>
<feature type="chain" id="PRO_5016663604" evidence="2">
    <location>
        <begin position="27"/>
        <end position="417"/>
    </location>
</feature>
<accession>A0A372IRY4</accession>
<dbReference type="AlphaFoldDB" id="A0A372IRY4"/>
<organism evidence="3 4">
    <name type="scientific">Paracidobacterium acidisoli</name>
    <dbReference type="NCBI Taxonomy" id="2303751"/>
    <lineage>
        <taxon>Bacteria</taxon>
        <taxon>Pseudomonadati</taxon>
        <taxon>Acidobacteriota</taxon>
        <taxon>Terriglobia</taxon>
        <taxon>Terriglobales</taxon>
        <taxon>Acidobacteriaceae</taxon>
        <taxon>Paracidobacterium</taxon>
    </lineage>
</organism>
<dbReference type="Proteomes" id="UP000264702">
    <property type="component" value="Unassembled WGS sequence"/>
</dbReference>
<dbReference type="EMBL" id="QVQT01000002">
    <property type="protein sequence ID" value="RFU17730.1"/>
    <property type="molecule type" value="Genomic_DNA"/>
</dbReference>
<reference evidence="3 4" key="1">
    <citation type="submission" date="2018-08" db="EMBL/GenBank/DDBJ databases">
        <title>Acidipila sp. 4G-K13, an acidobacterium isolated from forest soil.</title>
        <authorList>
            <person name="Gao Z.-H."/>
            <person name="Qiu L.-H."/>
        </authorList>
    </citation>
    <scope>NUCLEOTIDE SEQUENCE [LARGE SCALE GENOMIC DNA]</scope>
    <source>
        <strain evidence="3 4">4G-K13</strain>
    </source>
</reference>
<evidence type="ECO:0000313" key="4">
    <source>
        <dbReference type="Proteomes" id="UP000264702"/>
    </source>
</evidence>
<evidence type="ECO:0000313" key="3">
    <source>
        <dbReference type="EMBL" id="RFU17730.1"/>
    </source>
</evidence>
<name>A0A372IRY4_9BACT</name>
<dbReference type="PANTHER" id="PTHR30203:SF24">
    <property type="entry name" value="BLR4935 PROTEIN"/>
    <property type="match status" value="1"/>
</dbReference>
<dbReference type="Gene3D" id="1.20.1600.10">
    <property type="entry name" value="Outer membrane efflux proteins (OEP)"/>
    <property type="match status" value="1"/>
</dbReference>
<gene>
    <name evidence="3" type="ORF">D0Y96_06300</name>
</gene>
<keyword evidence="2" id="KW-0732">Signal</keyword>